<dbReference type="GO" id="GO:0043565">
    <property type="term" value="F:sequence-specific DNA binding"/>
    <property type="evidence" value="ECO:0007669"/>
    <property type="project" value="InterPro"/>
</dbReference>
<dbReference type="Pfam" id="PF00104">
    <property type="entry name" value="Hormone_recep"/>
    <property type="match status" value="1"/>
</dbReference>
<evidence type="ECO:0000256" key="5">
    <source>
        <dbReference type="ARBA" id="ARBA00023125"/>
    </source>
</evidence>
<keyword evidence="1" id="KW-0479">Metal-binding</keyword>
<dbReference type="EMBL" id="JPKZ01000758">
    <property type="protein sequence ID" value="KHN85557.1"/>
    <property type="molecule type" value="Genomic_DNA"/>
</dbReference>
<dbReference type="CDD" id="cd06157">
    <property type="entry name" value="NR_LBD"/>
    <property type="match status" value="1"/>
</dbReference>
<dbReference type="SUPFAM" id="SSF57716">
    <property type="entry name" value="Glucocorticoid receptor-like (DNA-binding domain)"/>
    <property type="match status" value="1"/>
</dbReference>
<dbReference type="InterPro" id="IPR052496">
    <property type="entry name" value="Orphan_Nuclear_Rcpt"/>
</dbReference>
<evidence type="ECO:0000256" key="8">
    <source>
        <dbReference type="ARBA" id="ARBA00023242"/>
    </source>
</evidence>
<dbReference type="PANTHER" id="PTHR47519:SF4">
    <property type="entry name" value="NUCLEAR HORMONE RECEPTOR FAMILY"/>
    <property type="match status" value="1"/>
</dbReference>
<dbReference type="InterPro" id="IPR013088">
    <property type="entry name" value="Znf_NHR/GATA"/>
</dbReference>
<feature type="region of interest" description="Disordered" evidence="10">
    <location>
        <begin position="675"/>
        <end position="695"/>
    </location>
</feature>
<dbReference type="Pfam" id="PF00105">
    <property type="entry name" value="zf-C4"/>
    <property type="match status" value="1"/>
</dbReference>
<organism evidence="12 13">
    <name type="scientific">Toxocara canis</name>
    <name type="common">Canine roundworm</name>
    <dbReference type="NCBI Taxonomy" id="6265"/>
    <lineage>
        <taxon>Eukaryota</taxon>
        <taxon>Metazoa</taxon>
        <taxon>Ecdysozoa</taxon>
        <taxon>Nematoda</taxon>
        <taxon>Chromadorea</taxon>
        <taxon>Rhabditida</taxon>
        <taxon>Spirurina</taxon>
        <taxon>Ascaridomorpha</taxon>
        <taxon>Ascaridoidea</taxon>
        <taxon>Toxocaridae</taxon>
        <taxon>Toxocara</taxon>
    </lineage>
</organism>
<feature type="domain" description="NR LBD" evidence="11">
    <location>
        <begin position="133"/>
        <end position="365"/>
    </location>
</feature>
<dbReference type="GO" id="GO:0003700">
    <property type="term" value="F:DNA-binding transcription factor activity"/>
    <property type="evidence" value="ECO:0007669"/>
    <property type="project" value="InterPro"/>
</dbReference>
<dbReference type="InterPro" id="IPR001723">
    <property type="entry name" value="Nuclear_hrmn_rcpt"/>
</dbReference>
<evidence type="ECO:0000256" key="7">
    <source>
        <dbReference type="ARBA" id="ARBA00023170"/>
    </source>
</evidence>
<protein>
    <submittedName>
        <fullName evidence="12">Nuclear hormone receptor family member nhr-31</fullName>
    </submittedName>
</protein>
<evidence type="ECO:0000256" key="10">
    <source>
        <dbReference type="SAM" id="MobiDB-lite"/>
    </source>
</evidence>
<dbReference type="PROSITE" id="PS51843">
    <property type="entry name" value="NR_LBD"/>
    <property type="match status" value="1"/>
</dbReference>
<proteinExistence type="predicted"/>
<comment type="function">
    <text evidence="9">Orphan nuclear receptor.</text>
</comment>
<keyword evidence="4" id="KW-0805">Transcription regulation</keyword>
<keyword evidence="8" id="KW-0539">Nucleus</keyword>
<dbReference type="InterPro" id="IPR000536">
    <property type="entry name" value="Nucl_hrmn_rcpt_lig-bd"/>
</dbReference>
<feature type="compositionally biased region" description="Basic and acidic residues" evidence="10">
    <location>
        <begin position="679"/>
        <end position="688"/>
    </location>
</feature>
<evidence type="ECO:0000313" key="13">
    <source>
        <dbReference type="Proteomes" id="UP000031036"/>
    </source>
</evidence>
<evidence type="ECO:0000256" key="6">
    <source>
        <dbReference type="ARBA" id="ARBA00023163"/>
    </source>
</evidence>
<evidence type="ECO:0000256" key="1">
    <source>
        <dbReference type="ARBA" id="ARBA00022723"/>
    </source>
</evidence>
<dbReference type="InterPro" id="IPR035500">
    <property type="entry name" value="NHR-like_dom_sf"/>
</dbReference>
<dbReference type="PRINTS" id="PR00398">
    <property type="entry name" value="STRDHORMONER"/>
</dbReference>
<evidence type="ECO:0000256" key="2">
    <source>
        <dbReference type="ARBA" id="ARBA00022771"/>
    </source>
</evidence>
<keyword evidence="2" id="KW-0863">Zinc-finger</keyword>
<dbReference type="SMART" id="SM00430">
    <property type="entry name" value="HOLI"/>
    <property type="match status" value="1"/>
</dbReference>
<evidence type="ECO:0000256" key="9">
    <source>
        <dbReference type="ARBA" id="ARBA00037512"/>
    </source>
</evidence>
<dbReference type="Proteomes" id="UP000031036">
    <property type="component" value="Unassembled WGS sequence"/>
</dbReference>
<accession>A0A0B2VW23</accession>
<feature type="region of interest" description="Disordered" evidence="10">
    <location>
        <begin position="1"/>
        <end position="28"/>
    </location>
</feature>
<dbReference type="GO" id="GO:0008270">
    <property type="term" value="F:zinc ion binding"/>
    <property type="evidence" value="ECO:0007669"/>
    <property type="project" value="UniProtKB-KW"/>
</dbReference>
<dbReference type="OrthoDB" id="5854198at2759"/>
<dbReference type="InterPro" id="IPR001628">
    <property type="entry name" value="Znf_hrmn_rcpt"/>
</dbReference>
<dbReference type="SUPFAM" id="SSF48508">
    <property type="entry name" value="Nuclear receptor ligand-binding domain"/>
    <property type="match status" value="1"/>
</dbReference>
<dbReference type="PANTHER" id="PTHR47519">
    <property type="entry name" value="NUCLEAR HORMONE RECEPTOR FAMILY MEMBER NHR-31-RELATED"/>
    <property type="match status" value="1"/>
</dbReference>
<evidence type="ECO:0000313" key="12">
    <source>
        <dbReference type="EMBL" id="KHN85557.1"/>
    </source>
</evidence>
<feature type="compositionally biased region" description="Basic and acidic residues" evidence="10">
    <location>
        <begin position="19"/>
        <end position="28"/>
    </location>
</feature>
<keyword evidence="5" id="KW-0238">DNA-binding</keyword>
<name>A0A0B2VW23_TOXCA</name>
<keyword evidence="13" id="KW-1185">Reference proteome</keyword>
<sequence>MDANTAQSITTTPTTPPAERSDVRKANKLQNERNSCRYCRFKRCLEVGMDPKAVRPDRDATGRHYQARARRTKLINGESNFDETPVGDDWSRKLSVDMRTTLMRLMNVDLMVNNGDTHRNGKEMYPLPYASLRQILDDPSLLDGKRTEMRYEAYRKVQCDELVAVAHRRLIAIIDWVDHLFDIMELSRTADKLALVKSGFAPLTIFTFAAKTAKSTRENDVMCLCNFGYVPRYVHRIFNEPYHLANRIIDRALDELVDPFRLLNLNDEEIVLLKAIIVLNPHLKVLSQEASEQIADLRDRIQETLYHVVRETHPKEVASSRFGNLLLFLPTVMILGNVMCENLQFVQSFGKQNVDPLLCELLDNIEPVDDRGVLLHSADTCNHLPSTSYNTVKSSSSCSSISSLTSHTSLSSYESQTQFDDTHNDNESNGYHGSLATSSYTHTSLGSLEIGGVTNTVSLPNLDQVGVHTVPESDPDYNITLTANVFCGMQQALSTTQNMDVDSRRTPPNSPEFGYTPVATPLSRAHFFIDENVRTTTFEPIGSRHKFTVTTRSTSEERCETIPTSNHFQPAINFNNGPLLYGFSKPHTSSAGDASTVNMQPANSNFGAFTRSQMLLSKTLSCPRPGTSSPQVQVGDLHATSVDLSDNERTITQHQPSHAIASAECHNENAFIHQHQQLHHTDHSHSTDFDSMEFY</sequence>
<reference evidence="12 13" key="1">
    <citation type="submission" date="2014-11" db="EMBL/GenBank/DDBJ databases">
        <title>Genetic blueprint of the zoonotic pathogen Toxocara canis.</title>
        <authorList>
            <person name="Zhu X.-Q."/>
            <person name="Korhonen P.K."/>
            <person name="Cai H."/>
            <person name="Young N.D."/>
            <person name="Nejsum P."/>
            <person name="von Samson-Himmelstjerna G."/>
            <person name="Boag P.R."/>
            <person name="Tan P."/>
            <person name="Li Q."/>
            <person name="Min J."/>
            <person name="Yang Y."/>
            <person name="Wang X."/>
            <person name="Fang X."/>
            <person name="Hall R.S."/>
            <person name="Hofmann A."/>
            <person name="Sternberg P.W."/>
            <person name="Jex A.R."/>
            <person name="Gasser R.B."/>
        </authorList>
    </citation>
    <scope>NUCLEOTIDE SEQUENCE [LARGE SCALE GENOMIC DNA]</scope>
    <source>
        <strain evidence="12">PN_DK_2014</strain>
    </source>
</reference>
<keyword evidence="7 12" id="KW-0675">Receptor</keyword>
<feature type="region of interest" description="Disordered" evidence="10">
    <location>
        <begin position="497"/>
        <end position="517"/>
    </location>
</feature>
<keyword evidence="3" id="KW-0862">Zinc</keyword>
<evidence type="ECO:0000256" key="4">
    <source>
        <dbReference type="ARBA" id="ARBA00023015"/>
    </source>
</evidence>
<dbReference type="STRING" id="6265.A0A0B2VW23"/>
<dbReference type="Gene3D" id="1.10.565.10">
    <property type="entry name" value="Retinoid X Receptor"/>
    <property type="match status" value="1"/>
</dbReference>
<comment type="caution">
    <text evidence="12">The sequence shown here is derived from an EMBL/GenBank/DDBJ whole genome shotgun (WGS) entry which is preliminary data.</text>
</comment>
<gene>
    <name evidence="12" type="primary">nhr-31</name>
    <name evidence="12" type="ORF">Tcan_17070</name>
</gene>
<evidence type="ECO:0000259" key="11">
    <source>
        <dbReference type="PROSITE" id="PS51843"/>
    </source>
</evidence>
<dbReference type="OMA" id="DAEWMRK"/>
<evidence type="ECO:0000256" key="3">
    <source>
        <dbReference type="ARBA" id="ARBA00022833"/>
    </source>
</evidence>
<dbReference type="Gene3D" id="3.30.50.10">
    <property type="entry name" value="Erythroid Transcription Factor GATA-1, subunit A"/>
    <property type="match status" value="1"/>
</dbReference>
<dbReference type="AlphaFoldDB" id="A0A0B2VW23"/>
<keyword evidence="6" id="KW-0804">Transcription</keyword>